<protein>
    <submittedName>
        <fullName evidence="2">Uncharacterized protein</fullName>
    </submittedName>
</protein>
<dbReference type="AlphaFoldDB" id="A0A4U1D1T1"/>
<proteinExistence type="predicted"/>
<evidence type="ECO:0000313" key="3">
    <source>
        <dbReference type="Proteomes" id="UP000307756"/>
    </source>
</evidence>
<accession>A0A4U1D1T1</accession>
<evidence type="ECO:0000256" key="1">
    <source>
        <dbReference type="SAM" id="Phobius"/>
    </source>
</evidence>
<gene>
    <name evidence="2" type="ORF">FA727_16335</name>
</gene>
<dbReference type="Proteomes" id="UP000307756">
    <property type="component" value="Unassembled WGS sequence"/>
</dbReference>
<name>A0A4U1D1T1_9BACI</name>
<keyword evidence="1" id="KW-0472">Membrane</keyword>
<comment type="caution">
    <text evidence="2">The sequence shown here is derived from an EMBL/GenBank/DDBJ whole genome shotgun (WGS) entry which is preliminary data.</text>
</comment>
<keyword evidence="3" id="KW-1185">Reference proteome</keyword>
<keyword evidence="1" id="KW-0812">Transmembrane</keyword>
<sequence length="182" mass="21039">MRKVVFVLVVLFFILLTVGIVTMYITSEEAIASGIISGAISGIGAIIGGSLTLIGVMWTIKRQEKVERLNKLPSDIINSWKIQKQFAFPFALYHELPEDPYKKNVEIIEEFYNDNEEWVTELSAQISAEVYNLVNSFFTHISDFSSFEGRNELDKWFEKAFQYQDKLGKIIDSYEKDYEQLR</sequence>
<keyword evidence="1" id="KW-1133">Transmembrane helix</keyword>
<dbReference type="RefSeq" id="WP_136832645.1">
    <property type="nucleotide sequence ID" value="NZ_SWBM01000004.1"/>
</dbReference>
<reference evidence="2 3" key="1">
    <citation type="journal article" date="2011" name="J. Microbiol.">
        <title>Bacillus kyonggiensis sp. nov., isolated from soil of a lettuce field.</title>
        <authorList>
            <person name="Dong K."/>
            <person name="Lee S."/>
        </authorList>
    </citation>
    <scope>NUCLEOTIDE SEQUENCE [LARGE SCALE GENOMIC DNA]</scope>
    <source>
        <strain evidence="2 3">NB22</strain>
    </source>
</reference>
<evidence type="ECO:0000313" key="2">
    <source>
        <dbReference type="EMBL" id="TKC15693.1"/>
    </source>
</evidence>
<organism evidence="2 3">
    <name type="scientific">Robertmurraya kyonggiensis</name>
    <dbReference type="NCBI Taxonomy" id="1037680"/>
    <lineage>
        <taxon>Bacteria</taxon>
        <taxon>Bacillati</taxon>
        <taxon>Bacillota</taxon>
        <taxon>Bacilli</taxon>
        <taxon>Bacillales</taxon>
        <taxon>Bacillaceae</taxon>
        <taxon>Robertmurraya</taxon>
    </lineage>
</organism>
<dbReference type="EMBL" id="SWBM01000004">
    <property type="protein sequence ID" value="TKC15693.1"/>
    <property type="molecule type" value="Genomic_DNA"/>
</dbReference>
<feature type="transmembrane region" description="Helical" evidence="1">
    <location>
        <begin position="35"/>
        <end position="60"/>
    </location>
</feature>